<evidence type="ECO:0000313" key="14">
    <source>
        <dbReference type="Proteomes" id="UP001431199"/>
    </source>
</evidence>
<evidence type="ECO:0000256" key="8">
    <source>
        <dbReference type="ARBA" id="ARBA00023144"/>
    </source>
</evidence>
<gene>
    <name evidence="13" type="ORF">N5B56_04330</name>
</gene>
<evidence type="ECO:0000259" key="12">
    <source>
        <dbReference type="Pfam" id="PF01370"/>
    </source>
</evidence>
<keyword evidence="9" id="KW-0413">Isomerase</keyword>
<evidence type="ECO:0000256" key="2">
    <source>
        <dbReference type="ARBA" id="ARBA00001911"/>
    </source>
</evidence>
<dbReference type="EC" id="5.1.3.2" evidence="5"/>
<keyword evidence="14" id="KW-1185">Reference proteome</keyword>
<evidence type="ECO:0000256" key="7">
    <source>
        <dbReference type="ARBA" id="ARBA00023027"/>
    </source>
</evidence>
<comment type="caution">
    <text evidence="13">The sequence shown here is derived from an EMBL/GenBank/DDBJ whole genome shotgun (WGS) entry which is preliminary data.</text>
</comment>
<sequence length="288" mass="33143">MKILVIGGTRFFGIHMVNELLEKGHDVTIATRGISSDEYGDKVKRIILERTNEESVKEALSGTHYDIVIDKIAYCSNDIKYVMEAVDCDKYMHMSSTSVYEPKHMNTMESDFDGISKELIWCDRFAFPYEQIKRQAEYALWQKYSSRNWIAVRYPFAIGKDDYTKRLLFYVEHVMKSIPMNIDNLDYQMGFISSDEAGKFMAFLVDKEVKGAINGSAEGTISIREIIDYVEKKTGSKAIIDKGGENAPYNGEPEYSINTEKAQALGFQFSVLHDWIYELLDYYIEVTK</sequence>
<evidence type="ECO:0000256" key="3">
    <source>
        <dbReference type="ARBA" id="ARBA00004947"/>
    </source>
</evidence>
<dbReference type="InterPro" id="IPR001509">
    <property type="entry name" value="Epimerase_deHydtase"/>
</dbReference>
<evidence type="ECO:0000256" key="4">
    <source>
        <dbReference type="ARBA" id="ARBA00007637"/>
    </source>
</evidence>
<accession>A0ABT2M1L7</accession>
<dbReference type="InterPro" id="IPR036291">
    <property type="entry name" value="NAD(P)-bd_dom_sf"/>
</dbReference>
<evidence type="ECO:0000313" key="13">
    <source>
        <dbReference type="EMBL" id="MCT7398317.1"/>
    </source>
</evidence>
<evidence type="ECO:0000256" key="6">
    <source>
        <dbReference type="ARBA" id="ARBA00018569"/>
    </source>
</evidence>
<organism evidence="13 14">
    <name type="scientific">Eubacterium album</name>
    <dbReference type="NCBI Taxonomy" id="2978477"/>
    <lineage>
        <taxon>Bacteria</taxon>
        <taxon>Bacillati</taxon>
        <taxon>Bacillota</taxon>
        <taxon>Clostridia</taxon>
        <taxon>Eubacteriales</taxon>
        <taxon>Eubacteriaceae</taxon>
        <taxon>Eubacterium</taxon>
    </lineage>
</organism>
<evidence type="ECO:0000256" key="11">
    <source>
        <dbReference type="ARBA" id="ARBA00033067"/>
    </source>
</evidence>
<keyword evidence="8" id="KW-0299">Galactose metabolism</keyword>
<reference evidence="13" key="1">
    <citation type="submission" date="2022-09" db="EMBL/GenBank/DDBJ databases">
        <title>Eubacterium sp. LFL-14 isolated from human feces.</title>
        <authorList>
            <person name="Liu F."/>
        </authorList>
    </citation>
    <scope>NUCLEOTIDE SEQUENCE</scope>
    <source>
        <strain evidence="13">LFL-14</strain>
    </source>
</reference>
<dbReference type="PANTHER" id="PTHR43725">
    <property type="entry name" value="UDP-GLUCOSE 4-EPIMERASE"/>
    <property type="match status" value="1"/>
</dbReference>
<evidence type="ECO:0000256" key="5">
    <source>
        <dbReference type="ARBA" id="ARBA00013189"/>
    </source>
</evidence>
<comment type="cofactor">
    <cofactor evidence="2">
        <name>NAD(+)</name>
        <dbReference type="ChEBI" id="CHEBI:57540"/>
    </cofactor>
</comment>
<proteinExistence type="inferred from homology"/>
<evidence type="ECO:0000256" key="1">
    <source>
        <dbReference type="ARBA" id="ARBA00000083"/>
    </source>
</evidence>
<dbReference type="SUPFAM" id="SSF51735">
    <property type="entry name" value="NAD(P)-binding Rossmann-fold domains"/>
    <property type="match status" value="1"/>
</dbReference>
<dbReference type="Gene3D" id="3.40.50.720">
    <property type="entry name" value="NAD(P)-binding Rossmann-like Domain"/>
    <property type="match status" value="1"/>
</dbReference>
<comment type="catalytic activity">
    <reaction evidence="1">
        <text>UDP-alpha-D-glucose = UDP-alpha-D-galactose</text>
        <dbReference type="Rhea" id="RHEA:22168"/>
        <dbReference type="ChEBI" id="CHEBI:58885"/>
        <dbReference type="ChEBI" id="CHEBI:66914"/>
        <dbReference type="EC" id="5.1.3.2"/>
    </reaction>
</comment>
<keyword evidence="8" id="KW-0119">Carbohydrate metabolism</keyword>
<dbReference type="RefSeq" id="WP_260978452.1">
    <property type="nucleotide sequence ID" value="NZ_JAODBU010000003.1"/>
</dbReference>
<feature type="domain" description="NAD-dependent epimerase/dehydratase" evidence="12">
    <location>
        <begin position="3"/>
        <end position="105"/>
    </location>
</feature>
<dbReference type="EMBL" id="JAODBU010000003">
    <property type="protein sequence ID" value="MCT7398317.1"/>
    <property type="molecule type" value="Genomic_DNA"/>
</dbReference>
<comment type="similarity">
    <text evidence="4">Belongs to the NAD(P)-dependent epimerase/dehydratase family.</text>
</comment>
<dbReference type="PANTHER" id="PTHR43725:SF47">
    <property type="entry name" value="UDP-GLUCOSE 4-EPIMERASE"/>
    <property type="match status" value="1"/>
</dbReference>
<evidence type="ECO:0000256" key="9">
    <source>
        <dbReference type="ARBA" id="ARBA00023235"/>
    </source>
</evidence>
<comment type="pathway">
    <text evidence="3">Carbohydrate metabolism; galactose metabolism.</text>
</comment>
<evidence type="ECO:0000256" key="10">
    <source>
        <dbReference type="ARBA" id="ARBA00031367"/>
    </source>
</evidence>
<keyword evidence="7" id="KW-0520">NAD</keyword>
<dbReference type="Proteomes" id="UP001431199">
    <property type="component" value="Unassembled WGS sequence"/>
</dbReference>
<dbReference type="Pfam" id="PF01370">
    <property type="entry name" value="Epimerase"/>
    <property type="match status" value="1"/>
</dbReference>
<name>A0ABT2M1L7_9FIRM</name>
<protein>
    <recommendedName>
        <fullName evidence="6">UDP-glucose 4-epimerase</fullName>
        <ecNumber evidence="5">5.1.3.2</ecNumber>
    </recommendedName>
    <alternativeName>
        <fullName evidence="11">Galactowaldenase</fullName>
    </alternativeName>
    <alternativeName>
        <fullName evidence="10">UDP-galactose 4-epimerase</fullName>
    </alternativeName>
</protein>